<evidence type="ECO:0000313" key="5">
    <source>
        <dbReference type="Proteomes" id="UP001058533"/>
    </source>
</evidence>
<gene>
    <name evidence="4" type="ORF">NMP03_08560</name>
</gene>
<keyword evidence="5" id="KW-1185">Reference proteome</keyword>
<evidence type="ECO:0000313" key="4">
    <source>
        <dbReference type="EMBL" id="UUL81283.1"/>
    </source>
</evidence>
<name>A0ABY5L2W4_9SPHN</name>
<protein>
    <submittedName>
        <fullName evidence="4">Methyltransferase domain-containing protein</fullName>
    </submittedName>
</protein>
<dbReference type="InterPro" id="IPR013216">
    <property type="entry name" value="Methyltransf_11"/>
</dbReference>
<dbReference type="RefSeq" id="WP_256504944.1">
    <property type="nucleotide sequence ID" value="NZ_CP101740.1"/>
</dbReference>
<dbReference type="GO" id="GO:0008168">
    <property type="term" value="F:methyltransferase activity"/>
    <property type="evidence" value="ECO:0007669"/>
    <property type="project" value="UniProtKB-KW"/>
</dbReference>
<dbReference type="SUPFAM" id="SSF53335">
    <property type="entry name" value="S-adenosyl-L-methionine-dependent methyltransferases"/>
    <property type="match status" value="1"/>
</dbReference>
<evidence type="ECO:0000259" key="3">
    <source>
        <dbReference type="Pfam" id="PF08241"/>
    </source>
</evidence>
<dbReference type="PANTHER" id="PTHR13090:SF1">
    <property type="entry name" value="ARGININE-HYDROXYLASE NDUFAF5, MITOCHONDRIAL"/>
    <property type="match status" value="1"/>
</dbReference>
<keyword evidence="2" id="KW-0808">Transferase</keyword>
<dbReference type="CDD" id="cd02440">
    <property type="entry name" value="AdoMet_MTases"/>
    <property type="match status" value="1"/>
</dbReference>
<evidence type="ECO:0000256" key="1">
    <source>
        <dbReference type="ARBA" id="ARBA00022603"/>
    </source>
</evidence>
<dbReference type="Pfam" id="PF08241">
    <property type="entry name" value="Methyltransf_11"/>
    <property type="match status" value="1"/>
</dbReference>
<dbReference type="Proteomes" id="UP001058533">
    <property type="component" value="Chromosome"/>
</dbReference>
<dbReference type="Gene3D" id="3.40.50.150">
    <property type="entry name" value="Vaccinia Virus protein VP39"/>
    <property type="match status" value="1"/>
</dbReference>
<keyword evidence="1 4" id="KW-0489">Methyltransferase</keyword>
<evidence type="ECO:0000256" key="2">
    <source>
        <dbReference type="ARBA" id="ARBA00022679"/>
    </source>
</evidence>
<dbReference type="PANTHER" id="PTHR13090">
    <property type="entry name" value="ARGININE-HYDROXYLASE NDUFAF5, MITOCHONDRIAL"/>
    <property type="match status" value="1"/>
</dbReference>
<dbReference type="InterPro" id="IPR029063">
    <property type="entry name" value="SAM-dependent_MTases_sf"/>
</dbReference>
<accession>A0ABY5L2W4</accession>
<dbReference type="EMBL" id="CP101740">
    <property type="protein sequence ID" value="UUL81283.1"/>
    <property type="molecule type" value="Genomic_DNA"/>
</dbReference>
<dbReference type="InterPro" id="IPR050602">
    <property type="entry name" value="Malonyl-ACP_OMT"/>
</dbReference>
<proteinExistence type="predicted"/>
<organism evidence="4 5">
    <name type="scientific">Sphingomonas qomolangmaensis</name>
    <dbReference type="NCBI Taxonomy" id="2918765"/>
    <lineage>
        <taxon>Bacteria</taxon>
        <taxon>Pseudomonadati</taxon>
        <taxon>Pseudomonadota</taxon>
        <taxon>Alphaproteobacteria</taxon>
        <taxon>Sphingomonadales</taxon>
        <taxon>Sphingomonadaceae</taxon>
        <taxon>Sphingomonas</taxon>
    </lineage>
</organism>
<dbReference type="GO" id="GO:0032259">
    <property type="term" value="P:methylation"/>
    <property type="evidence" value="ECO:0007669"/>
    <property type="project" value="UniProtKB-KW"/>
</dbReference>
<feature type="domain" description="Methyltransferase type 11" evidence="3">
    <location>
        <begin position="52"/>
        <end position="132"/>
    </location>
</feature>
<sequence length="281" mass="29531">MATTELFDRALRRRRRDRAQPGYAAHDFLRAAMLDGIAERLDSVTRPMVDILDLGCFDGAFVPPPGSRVIRADAGFGFAAAARGVQCDEDRLPFADASFDCVVSAGVLDQVNDVPGALALARRVLKPDGLFLGAFLGAGSLATLKPALLAAEPDRAIARVHPQIDVRSAGDLMMRAGFALPVADIETLTVRYSGLGRLLDDLRGMAATNLLRGTPPLTRAALAAAAQGFAARADPDGRTPERFQIVFLTGWAPDPSQPKPAKRGSATASLAAALKEGGSAS</sequence>
<reference evidence="4" key="1">
    <citation type="submission" date="2022-07" db="EMBL/GenBank/DDBJ databases">
        <title>Sphingomonas sp. nov., a novel bacterium isolated from the north slope of the Mount Everest.</title>
        <authorList>
            <person name="Cui X."/>
            <person name="Liu Y."/>
        </authorList>
    </citation>
    <scope>NUCLEOTIDE SEQUENCE</scope>
    <source>
        <strain evidence="4">S5-59</strain>
    </source>
</reference>